<protein>
    <submittedName>
        <fullName evidence="2">Uncharacterized protein</fullName>
    </submittedName>
</protein>
<evidence type="ECO:0000313" key="3">
    <source>
        <dbReference type="Proteomes" id="UP001396334"/>
    </source>
</evidence>
<comment type="caution">
    <text evidence="2">The sequence shown here is derived from an EMBL/GenBank/DDBJ whole genome shotgun (WGS) entry which is preliminary data.</text>
</comment>
<evidence type="ECO:0000313" key="2">
    <source>
        <dbReference type="EMBL" id="KAK9046826.1"/>
    </source>
</evidence>
<feature type="compositionally biased region" description="Acidic residues" evidence="1">
    <location>
        <begin position="18"/>
        <end position="27"/>
    </location>
</feature>
<accession>A0ABR2UAT9</accession>
<evidence type="ECO:0000256" key="1">
    <source>
        <dbReference type="SAM" id="MobiDB-lite"/>
    </source>
</evidence>
<reference evidence="2 3" key="1">
    <citation type="journal article" date="2024" name="G3 (Bethesda)">
        <title>Genome assembly of Hibiscus sabdariffa L. provides insights into metabolisms of medicinal natural products.</title>
        <authorList>
            <person name="Kim T."/>
        </authorList>
    </citation>
    <scope>NUCLEOTIDE SEQUENCE [LARGE SCALE GENOMIC DNA]</scope>
    <source>
        <strain evidence="2">TK-2024</strain>
        <tissue evidence="2">Old leaves</tissue>
    </source>
</reference>
<feature type="compositionally biased region" description="Polar residues" evidence="1">
    <location>
        <begin position="1"/>
        <end position="17"/>
    </location>
</feature>
<feature type="region of interest" description="Disordered" evidence="1">
    <location>
        <begin position="1"/>
        <end position="134"/>
    </location>
</feature>
<organism evidence="2 3">
    <name type="scientific">Hibiscus sabdariffa</name>
    <name type="common">roselle</name>
    <dbReference type="NCBI Taxonomy" id="183260"/>
    <lineage>
        <taxon>Eukaryota</taxon>
        <taxon>Viridiplantae</taxon>
        <taxon>Streptophyta</taxon>
        <taxon>Embryophyta</taxon>
        <taxon>Tracheophyta</taxon>
        <taxon>Spermatophyta</taxon>
        <taxon>Magnoliopsida</taxon>
        <taxon>eudicotyledons</taxon>
        <taxon>Gunneridae</taxon>
        <taxon>Pentapetalae</taxon>
        <taxon>rosids</taxon>
        <taxon>malvids</taxon>
        <taxon>Malvales</taxon>
        <taxon>Malvaceae</taxon>
        <taxon>Malvoideae</taxon>
        <taxon>Hibiscus</taxon>
    </lineage>
</organism>
<gene>
    <name evidence="2" type="ORF">V6N11_052700</name>
</gene>
<sequence>MDGTNQAKDKSTTQSETNIEELLDSEGSDYCPSEHEASASEFFDNDNNHCDAADEISDGHVTGSVLESLGYHPTNIGYNSDDGDSDSDSDDDVESLHSLSSENSGTPSPEPSSSTVAPPITAPPTFSTVVPPTTTPLTRIIPKLPFKRPAQTIQVPSHSTPTKQRRKIKVAAGMQFSQVQPTQHQPTPYQVVRWMMQSTPCDNVLPNSQESTGNFKPKNN</sequence>
<name>A0ABR2UAT9_9ROSI</name>
<feature type="compositionally biased region" description="Acidic residues" evidence="1">
    <location>
        <begin position="81"/>
        <end position="93"/>
    </location>
</feature>
<keyword evidence="3" id="KW-1185">Reference proteome</keyword>
<proteinExistence type="predicted"/>
<dbReference type="Proteomes" id="UP001396334">
    <property type="component" value="Unassembled WGS sequence"/>
</dbReference>
<feature type="compositionally biased region" description="Low complexity" evidence="1">
    <location>
        <begin position="96"/>
        <end position="134"/>
    </location>
</feature>
<dbReference type="EMBL" id="JBBPBN010000001">
    <property type="protein sequence ID" value="KAK9046826.1"/>
    <property type="molecule type" value="Genomic_DNA"/>
</dbReference>
<feature type="region of interest" description="Disordered" evidence="1">
    <location>
        <begin position="200"/>
        <end position="220"/>
    </location>
</feature>